<name>A0ABY4W8H0_9BACL</name>
<evidence type="ECO:0000313" key="2">
    <source>
        <dbReference type="EMBL" id="USG63486.1"/>
    </source>
</evidence>
<keyword evidence="1" id="KW-0472">Membrane</keyword>
<organism evidence="2 3">
    <name type="scientific">Brevibacillus ruminantium</name>
    <dbReference type="NCBI Taxonomy" id="2950604"/>
    <lineage>
        <taxon>Bacteria</taxon>
        <taxon>Bacillati</taxon>
        <taxon>Bacillota</taxon>
        <taxon>Bacilli</taxon>
        <taxon>Bacillales</taxon>
        <taxon>Paenibacillaceae</taxon>
        <taxon>Brevibacillus</taxon>
    </lineage>
</organism>
<evidence type="ECO:0000256" key="1">
    <source>
        <dbReference type="SAM" id="Phobius"/>
    </source>
</evidence>
<feature type="transmembrane region" description="Helical" evidence="1">
    <location>
        <begin position="241"/>
        <end position="260"/>
    </location>
</feature>
<dbReference type="Proteomes" id="UP001056500">
    <property type="component" value="Chromosome"/>
</dbReference>
<reference evidence="2" key="1">
    <citation type="submission" date="2022-06" db="EMBL/GenBank/DDBJ databases">
        <title>Genome sequencing of Brevibacillus sp. BB3-R1.</title>
        <authorList>
            <person name="Heo J."/>
            <person name="Lee D."/>
            <person name="Won M."/>
            <person name="Han B.-H."/>
            <person name="Hong S.-B."/>
            <person name="Kwon S.-W."/>
        </authorList>
    </citation>
    <scope>NUCLEOTIDE SEQUENCE</scope>
    <source>
        <strain evidence="2">BB3-R1</strain>
    </source>
</reference>
<sequence>MKKNIRFLLFFLVFGLMLSWPIHALVTKLARPAEEQQLAELDEIAHRLWMAAQKGDLEQSQQQIQILAERFPHQKLPNTIRIESLNAVTQSILAARNNLNSKAINDQQLLWHATRVRVVVDALTHDHQPMWRGYYQSFSNQLQDLLKSAVERDYPHFREQFEENSRLYLVIRPAMTIHLPESELRKLDTAYDAISKEIRNSKIEWNHVRSQLRELYANTQSVFIGEDRSAIAYLIMQDSPVGMMISIMTAVIVTLGYVAWKKYKGQFRPIT</sequence>
<gene>
    <name evidence="2" type="ORF">NDK47_15000</name>
</gene>
<dbReference type="RefSeq" id="WP_251870568.1">
    <property type="nucleotide sequence ID" value="NZ_CP098755.1"/>
</dbReference>
<keyword evidence="3" id="KW-1185">Reference proteome</keyword>
<protein>
    <submittedName>
        <fullName evidence="2">Sporulation protein YpjB</fullName>
    </submittedName>
</protein>
<evidence type="ECO:0000313" key="3">
    <source>
        <dbReference type="Proteomes" id="UP001056500"/>
    </source>
</evidence>
<dbReference type="Pfam" id="PF09577">
    <property type="entry name" value="Spore_YpjB"/>
    <property type="match status" value="1"/>
</dbReference>
<dbReference type="InterPro" id="IPR014231">
    <property type="entry name" value="Spore_YpjB"/>
</dbReference>
<dbReference type="EMBL" id="CP098755">
    <property type="protein sequence ID" value="USG63486.1"/>
    <property type="molecule type" value="Genomic_DNA"/>
</dbReference>
<accession>A0ABY4W8H0</accession>
<proteinExistence type="predicted"/>
<keyword evidence="1" id="KW-1133">Transmembrane helix</keyword>
<keyword evidence="1" id="KW-0812">Transmembrane</keyword>